<dbReference type="Pfam" id="PF03061">
    <property type="entry name" value="4HBT"/>
    <property type="match status" value="1"/>
</dbReference>
<dbReference type="EMBL" id="BLPG01000002">
    <property type="protein sequence ID" value="GFJ96443.1"/>
    <property type="molecule type" value="Genomic_DNA"/>
</dbReference>
<dbReference type="Proteomes" id="UP000482960">
    <property type="component" value="Unassembled WGS sequence"/>
</dbReference>
<dbReference type="EC" id="3.1.2.2" evidence="16"/>
<dbReference type="GO" id="GO:0016020">
    <property type="term" value="C:membrane"/>
    <property type="evidence" value="ECO:0007669"/>
    <property type="project" value="UniProtKB-SubCell"/>
</dbReference>
<dbReference type="GO" id="GO:0005737">
    <property type="term" value="C:cytoplasm"/>
    <property type="evidence" value="ECO:0007669"/>
    <property type="project" value="UniProtKB-SubCell"/>
</dbReference>
<evidence type="ECO:0000259" key="25">
    <source>
        <dbReference type="Pfam" id="PF03061"/>
    </source>
</evidence>
<evidence type="ECO:0000256" key="23">
    <source>
        <dbReference type="ARBA" id="ARBA00048180"/>
    </source>
</evidence>
<evidence type="ECO:0000256" key="14">
    <source>
        <dbReference type="ARBA" id="ARBA00037002"/>
    </source>
</evidence>
<evidence type="ECO:0000256" key="9">
    <source>
        <dbReference type="ARBA" id="ARBA00022946"/>
    </source>
</evidence>
<dbReference type="SUPFAM" id="SSF54637">
    <property type="entry name" value="Thioesterase/thiol ester dehydrase-isomerase"/>
    <property type="match status" value="1"/>
</dbReference>
<evidence type="ECO:0000256" key="6">
    <source>
        <dbReference type="ARBA" id="ARBA00022703"/>
    </source>
</evidence>
<keyword evidence="7" id="KW-0378">Hydrolase</keyword>
<dbReference type="RefSeq" id="WP_173086123.1">
    <property type="nucleotide sequence ID" value="NZ_BAABJB010000037.1"/>
</dbReference>
<protein>
    <recommendedName>
        <fullName evidence="17">Acyl-coenzyme A thioesterase THEM4</fullName>
        <ecNumber evidence="16">3.1.2.2</ecNumber>
    </recommendedName>
    <alternativeName>
        <fullName evidence="18">Thioesterase superfamily member 4</fullName>
    </alternativeName>
</protein>
<name>A0A6V8LGR3_9ACTN</name>
<dbReference type="CDD" id="cd03443">
    <property type="entry name" value="PaaI_thioesterase"/>
    <property type="match status" value="1"/>
</dbReference>
<evidence type="ECO:0000256" key="19">
    <source>
        <dbReference type="ARBA" id="ARBA00047588"/>
    </source>
</evidence>
<keyword evidence="11" id="KW-0472">Membrane</keyword>
<keyword evidence="8" id="KW-0276">Fatty acid metabolism</keyword>
<keyword evidence="6" id="KW-0053">Apoptosis</keyword>
<evidence type="ECO:0000256" key="16">
    <source>
        <dbReference type="ARBA" id="ARBA00038848"/>
    </source>
</evidence>
<evidence type="ECO:0000256" key="1">
    <source>
        <dbReference type="ARBA" id="ARBA00004170"/>
    </source>
</evidence>
<dbReference type="InterPro" id="IPR052365">
    <property type="entry name" value="THEM4/THEM5_acyl-CoA_thioest"/>
</dbReference>
<comment type="catalytic activity">
    <reaction evidence="21">
        <text>decanoyl-CoA + H2O = decanoate + CoA + H(+)</text>
        <dbReference type="Rhea" id="RHEA:40059"/>
        <dbReference type="ChEBI" id="CHEBI:15377"/>
        <dbReference type="ChEBI" id="CHEBI:15378"/>
        <dbReference type="ChEBI" id="CHEBI:27689"/>
        <dbReference type="ChEBI" id="CHEBI:57287"/>
        <dbReference type="ChEBI" id="CHEBI:61430"/>
    </reaction>
    <physiologicalReaction direction="left-to-right" evidence="21">
        <dbReference type="Rhea" id="RHEA:40060"/>
    </physiologicalReaction>
</comment>
<evidence type="ECO:0000256" key="24">
    <source>
        <dbReference type="SAM" id="MobiDB-lite"/>
    </source>
</evidence>
<keyword evidence="9" id="KW-0809">Transit peptide</keyword>
<evidence type="ECO:0000256" key="12">
    <source>
        <dbReference type="ARBA" id="ARBA00023273"/>
    </source>
</evidence>
<evidence type="ECO:0000313" key="26">
    <source>
        <dbReference type="EMBL" id="GFJ96443.1"/>
    </source>
</evidence>
<reference evidence="26 27" key="2">
    <citation type="submission" date="2020-03" db="EMBL/GenBank/DDBJ databases">
        <authorList>
            <person name="Ichikawa N."/>
            <person name="Kimura A."/>
            <person name="Kitahashi Y."/>
            <person name="Uohara A."/>
        </authorList>
    </citation>
    <scope>NUCLEOTIDE SEQUENCE [LARGE SCALE GENOMIC DNA]</scope>
    <source>
        <strain evidence="26 27">NBRC 108638</strain>
    </source>
</reference>
<evidence type="ECO:0000256" key="22">
    <source>
        <dbReference type="ARBA" id="ARBA00048074"/>
    </source>
</evidence>
<dbReference type="PANTHER" id="PTHR12418">
    <property type="entry name" value="ACYL-COENZYME A THIOESTERASE THEM4"/>
    <property type="match status" value="1"/>
</dbReference>
<evidence type="ECO:0000256" key="15">
    <source>
        <dbReference type="ARBA" id="ARBA00038456"/>
    </source>
</evidence>
<evidence type="ECO:0000256" key="2">
    <source>
        <dbReference type="ARBA" id="ARBA00004496"/>
    </source>
</evidence>
<dbReference type="GO" id="GO:0006631">
    <property type="term" value="P:fatty acid metabolic process"/>
    <property type="evidence" value="ECO:0007669"/>
    <property type="project" value="UniProtKB-KW"/>
</dbReference>
<keyword evidence="27" id="KW-1185">Reference proteome</keyword>
<evidence type="ECO:0000256" key="11">
    <source>
        <dbReference type="ARBA" id="ARBA00023136"/>
    </source>
</evidence>
<evidence type="ECO:0000256" key="21">
    <source>
        <dbReference type="ARBA" id="ARBA00047969"/>
    </source>
</evidence>
<comment type="caution">
    <text evidence="26">The sequence shown here is derived from an EMBL/GenBank/DDBJ whole genome shotgun (WGS) entry which is preliminary data.</text>
</comment>
<comment type="similarity">
    <text evidence="15">Belongs to the THEM4/THEM5 thioesterase family.</text>
</comment>
<comment type="catalytic activity">
    <reaction evidence="23">
        <text>tetradecanoyl-CoA + H2O = tetradecanoate + CoA + H(+)</text>
        <dbReference type="Rhea" id="RHEA:40119"/>
        <dbReference type="ChEBI" id="CHEBI:15377"/>
        <dbReference type="ChEBI" id="CHEBI:15378"/>
        <dbReference type="ChEBI" id="CHEBI:30807"/>
        <dbReference type="ChEBI" id="CHEBI:57287"/>
        <dbReference type="ChEBI" id="CHEBI:57385"/>
    </reaction>
    <physiologicalReaction direction="left-to-right" evidence="23">
        <dbReference type="Rhea" id="RHEA:40120"/>
    </physiologicalReaction>
</comment>
<evidence type="ECO:0000313" key="27">
    <source>
        <dbReference type="Proteomes" id="UP000482960"/>
    </source>
</evidence>
<sequence length="240" mass="25131">MTDSGRSYHTIGDPAEVEAETESLRDRRAAITELGDALRTLVEQAAATEAPADELRRAAALVREATIPVGKQQRERGQMPTADDLLGGVRMYNPVCGSGSALAPPLLIELGAGGVTGSCTLGLAYEGPPMYAHGGVSALLLDQILGYATSASGHPGMTVRLDTEYRAPVPLQTELRLSAEVVNVDGRKVTARATIATAAEPDRELVVATGLFIALRADQAIRLFGTVLHPDASNPAVAHD</sequence>
<reference evidence="26 27" key="1">
    <citation type="submission" date="2020-03" db="EMBL/GenBank/DDBJ databases">
        <title>Whole genome shotgun sequence of Phytohabitans rumicis NBRC 108638.</title>
        <authorList>
            <person name="Komaki H."/>
            <person name="Tamura T."/>
        </authorList>
    </citation>
    <scope>NUCLEOTIDE SEQUENCE [LARGE SCALE GENOMIC DNA]</scope>
    <source>
        <strain evidence="26 27">NBRC 108638</strain>
    </source>
</reference>
<organism evidence="26 27">
    <name type="scientific">Phytohabitans rumicis</name>
    <dbReference type="NCBI Taxonomy" id="1076125"/>
    <lineage>
        <taxon>Bacteria</taxon>
        <taxon>Bacillati</taxon>
        <taxon>Actinomycetota</taxon>
        <taxon>Actinomycetes</taxon>
        <taxon>Micromonosporales</taxon>
        <taxon>Micromonosporaceae</taxon>
    </lineage>
</organism>
<proteinExistence type="inferred from homology"/>
<keyword evidence="5" id="KW-0963">Cytoplasm</keyword>
<dbReference type="GO" id="GO:0016787">
    <property type="term" value="F:hydrolase activity"/>
    <property type="evidence" value="ECO:0007669"/>
    <property type="project" value="UniProtKB-KW"/>
</dbReference>
<evidence type="ECO:0000256" key="13">
    <source>
        <dbReference type="ARBA" id="ARBA00035852"/>
    </source>
</evidence>
<comment type="catalytic activity">
    <reaction evidence="19">
        <text>octanoyl-CoA + H2O = octanoate + CoA + H(+)</text>
        <dbReference type="Rhea" id="RHEA:30143"/>
        <dbReference type="ChEBI" id="CHEBI:15377"/>
        <dbReference type="ChEBI" id="CHEBI:15378"/>
        <dbReference type="ChEBI" id="CHEBI:25646"/>
        <dbReference type="ChEBI" id="CHEBI:57287"/>
        <dbReference type="ChEBI" id="CHEBI:57386"/>
    </reaction>
    <physiologicalReaction direction="left-to-right" evidence="19">
        <dbReference type="Rhea" id="RHEA:30144"/>
    </physiologicalReaction>
</comment>
<evidence type="ECO:0000256" key="18">
    <source>
        <dbReference type="ARBA" id="ARBA00043210"/>
    </source>
</evidence>
<comment type="catalytic activity">
    <reaction evidence="14">
        <text>(9Z)-octadecenoyl-CoA + H2O = (9Z)-octadecenoate + CoA + H(+)</text>
        <dbReference type="Rhea" id="RHEA:40139"/>
        <dbReference type="ChEBI" id="CHEBI:15377"/>
        <dbReference type="ChEBI" id="CHEBI:15378"/>
        <dbReference type="ChEBI" id="CHEBI:30823"/>
        <dbReference type="ChEBI" id="CHEBI:57287"/>
        <dbReference type="ChEBI" id="CHEBI:57387"/>
    </reaction>
    <physiologicalReaction direction="left-to-right" evidence="14">
        <dbReference type="Rhea" id="RHEA:40140"/>
    </physiologicalReaction>
</comment>
<feature type="region of interest" description="Disordered" evidence="24">
    <location>
        <begin position="1"/>
        <end position="23"/>
    </location>
</feature>
<dbReference type="AlphaFoldDB" id="A0A6V8LGR3"/>
<evidence type="ECO:0000256" key="8">
    <source>
        <dbReference type="ARBA" id="ARBA00022832"/>
    </source>
</evidence>
<keyword evidence="12" id="KW-0966">Cell projection</keyword>
<feature type="domain" description="Thioesterase" evidence="25">
    <location>
        <begin position="132"/>
        <end position="195"/>
    </location>
</feature>
<evidence type="ECO:0000256" key="7">
    <source>
        <dbReference type="ARBA" id="ARBA00022801"/>
    </source>
</evidence>
<evidence type="ECO:0000256" key="10">
    <source>
        <dbReference type="ARBA" id="ARBA00023098"/>
    </source>
</evidence>
<evidence type="ECO:0000256" key="4">
    <source>
        <dbReference type="ARBA" id="ARBA00022475"/>
    </source>
</evidence>
<comment type="catalytic activity">
    <reaction evidence="22">
        <text>dodecanoyl-CoA + H2O = dodecanoate + CoA + H(+)</text>
        <dbReference type="Rhea" id="RHEA:30135"/>
        <dbReference type="ChEBI" id="CHEBI:15377"/>
        <dbReference type="ChEBI" id="CHEBI:15378"/>
        <dbReference type="ChEBI" id="CHEBI:18262"/>
        <dbReference type="ChEBI" id="CHEBI:57287"/>
        <dbReference type="ChEBI" id="CHEBI:57375"/>
    </reaction>
    <physiologicalReaction direction="left-to-right" evidence="22">
        <dbReference type="Rhea" id="RHEA:30136"/>
    </physiologicalReaction>
</comment>
<comment type="catalytic activity">
    <reaction evidence="20">
        <text>hexadecanoyl-CoA + H2O = hexadecanoate + CoA + H(+)</text>
        <dbReference type="Rhea" id="RHEA:16645"/>
        <dbReference type="ChEBI" id="CHEBI:7896"/>
        <dbReference type="ChEBI" id="CHEBI:15377"/>
        <dbReference type="ChEBI" id="CHEBI:15378"/>
        <dbReference type="ChEBI" id="CHEBI:57287"/>
        <dbReference type="ChEBI" id="CHEBI:57379"/>
        <dbReference type="EC" id="3.1.2.2"/>
    </reaction>
    <physiologicalReaction direction="left-to-right" evidence="20">
        <dbReference type="Rhea" id="RHEA:16646"/>
    </physiologicalReaction>
</comment>
<evidence type="ECO:0000256" key="20">
    <source>
        <dbReference type="ARBA" id="ARBA00047734"/>
    </source>
</evidence>
<keyword evidence="4" id="KW-1003">Cell membrane</keyword>
<accession>A0A6V8LGR3</accession>
<evidence type="ECO:0000256" key="3">
    <source>
        <dbReference type="ARBA" id="ARBA00004632"/>
    </source>
</evidence>
<comment type="subcellular location">
    <subcellularLocation>
        <location evidence="3">Cell projection</location>
        <location evidence="3">Ruffle membrane</location>
    </subcellularLocation>
    <subcellularLocation>
        <location evidence="2">Cytoplasm</location>
    </subcellularLocation>
    <subcellularLocation>
        <location evidence="1">Membrane</location>
        <topology evidence="1">Peripheral membrane protein</topology>
    </subcellularLocation>
</comment>
<comment type="catalytic activity">
    <reaction evidence="13">
        <text>(5Z,8Z,11Z,14Z)-eicosatetraenoyl-CoA + H2O = (5Z,8Z,11Z,14Z)-eicosatetraenoate + CoA + H(+)</text>
        <dbReference type="Rhea" id="RHEA:40151"/>
        <dbReference type="ChEBI" id="CHEBI:15377"/>
        <dbReference type="ChEBI" id="CHEBI:15378"/>
        <dbReference type="ChEBI" id="CHEBI:32395"/>
        <dbReference type="ChEBI" id="CHEBI:57287"/>
        <dbReference type="ChEBI" id="CHEBI:57368"/>
    </reaction>
    <physiologicalReaction direction="left-to-right" evidence="13">
        <dbReference type="Rhea" id="RHEA:40152"/>
    </physiologicalReaction>
</comment>
<keyword evidence="10" id="KW-0443">Lipid metabolism</keyword>
<gene>
    <name evidence="26" type="ORF">Prum_100850</name>
</gene>
<dbReference type="InterPro" id="IPR029069">
    <property type="entry name" value="HotDog_dom_sf"/>
</dbReference>
<dbReference type="InterPro" id="IPR006683">
    <property type="entry name" value="Thioestr_dom"/>
</dbReference>
<evidence type="ECO:0000256" key="17">
    <source>
        <dbReference type="ARBA" id="ARBA00040123"/>
    </source>
</evidence>
<evidence type="ECO:0000256" key="5">
    <source>
        <dbReference type="ARBA" id="ARBA00022490"/>
    </source>
</evidence>
<dbReference type="Gene3D" id="3.10.129.10">
    <property type="entry name" value="Hotdog Thioesterase"/>
    <property type="match status" value="1"/>
</dbReference>
<dbReference type="PANTHER" id="PTHR12418:SF19">
    <property type="entry name" value="ACYL-COENZYME A THIOESTERASE THEM4"/>
    <property type="match status" value="1"/>
</dbReference>